<dbReference type="AlphaFoldDB" id="A0A5M9GQ76"/>
<evidence type="ECO:0000256" key="1">
    <source>
        <dbReference type="ARBA" id="ARBA00006620"/>
    </source>
</evidence>
<organism evidence="8 9">
    <name type="scientific">Arcticibacter tournemirensis</name>
    <dbReference type="NCBI Taxonomy" id="699437"/>
    <lineage>
        <taxon>Bacteria</taxon>
        <taxon>Pseudomonadati</taxon>
        <taxon>Bacteroidota</taxon>
        <taxon>Sphingobacteriia</taxon>
        <taxon>Sphingobacteriales</taxon>
        <taxon>Sphingobacteriaceae</taxon>
        <taxon>Arcticibacter</taxon>
    </lineage>
</organism>
<dbReference type="Proteomes" id="UP000322918">
    <property type="component" value="Unassembled WGS sequence"/>
</dbReference>
<dbReference type="SUPFAM" id="SSF54786">
    <property type="entry name" value="YcfA/nrd intein domain"/>
    <property type="match status" value="1"/>
</dbReference>
<dbReference type="RefSeq" id="WP_141813410.1">
    <property type="nucleotide sequence ID" value="NZ_VFPL01000001.1"/>
</dbReference>
<evidence type="ECO:0000256" key="7">
    <source>
        <dbReference type="ARBA" id="ARBA00023016"/>
    </source>
</evidence>
<sequence>MKSSELLRILLRDGWYEERRAKGSHMVLKHPRKSGIVIFPTHGSAEVGKGLAAKILKDAGIK</sequence>
<name>A0A5M9GQ76_9SPHI</name>
<accession>A0A5M9GQ76</accession>
<keyword evidence="5" id="KW-0378">Hydrolase</keyword>
<evidence type="ECO:0000256" key="3">
    <source>
        <dbReference type="ARBA" id="ARBA00022722"/>
    </source>
</evidence>
<evidence type="ECO:0000256" key="6">
    <source>
        <dbReference type="ARBA" id="ARBA00022884"/>
    </source>
</evidence>
<dbReference type="OrthoDB" id="9798547at2"/>
<dbReference type="InterPro" id="IPR038570">
    <property type="entry name" value="HicA_sf"/>
</dbReference>
<dbReference type="InterPro" id="IPR012933">
    <property type="entry name" value="HicA_mRNA_interferase"/>
</dbReference>
<evidence type="ECO:0000256" key="5">
    <source>
        <dbReference type="ARBA" id="ARBA00022801"/>
    </source>
</evidence>
<gene>
    <name evidence="8" type="ORF">F1649_21785</name>
</gene>
<dbReference type="Gene3D" id="3.30.920.30">
    <property type="entry name" value="Hypothetical protein"/>
    <property type="match status" value="1"/>
</dbReference>
<comment type="caution">
    <text evidence="8">The sequence shown here is derived from an EMBL/GenBank/DDBJ whole genome shotgun (WGS) entry which is preliminary data.</text>
</comment>
<evidence type="ECO:0000313" key="9">
    <source>
        <dbReference type="Proteomes" id="UP000322918"/>
    </source>
</evidence>
<protein>
    <submittedName>
        <fullName evidence="8">Addiction module toxin, HicA family</fullName>
    </submittedName>
</protein>
<evidence type="ECO:0000256" key="2">
    <source>
        <dbReference type="ARBA" id="ARBA00022649"/>
    </source>
</evidence>
<proteinExistence type="inferred from homology"/>
<keyword evidence="3" id="KW-0540">Nuclease</keyword>
<dbReference type="GO" id="GO:0016787">
    <property type="term" value="F:hydrolase activity"/>
    <property type="evidence" value="ECO:0007669"/>
    <property type="project" value="UniProtKB-KW"/>
</dbReference>
<reference evidence="8 9" key="1">
    <citation type="submission" date="2019-09" db="EMBL/GenBank/DDBJ databases">
        <title>Pararcticibacter amylolyticus gen. nov., sp. nov., isolated from a rottenly hemp rope, and reclassification of Pedobacter tournemirensis as Pararcticibacter tournemirensis comb. nov.</title>
        <authorList>
            <person name="Cai Y."/>
        </authorList>
    </citation>
    <scope>NUCLEOTIDE SEQUENCE [LARGE SCALE GENOMIC DNA]</scope>
    <source>
        <strain evidence="8 9">TF5-37.2-LB10</strain>
    </source>
</reference>
<dbReference type="GO" id="GO:0003729">
    <property type="term" value="F:mRNA binding"/>
    <property type="evidence" value="ECO:0007669"/>
    <property type="project" value="InterPro"/>
</dbReference>
<keyword evidence="2" id="KW-1277">Toxin-antitoxin system</keyword>
<keyword evidence="4" id="KW-0255">Endonuclease</keyword>
<comment type="similarity">
    <text evidence="1">Belongs to the HicA mRNA interferase family.</text>
</comment>
<dbReference type="Pfam" id="PF07927">
    <property type="entry name" value="HicA_toxin"/>
    <property type="match status" value="1"/>
</dbReference>
<keyword evidence="6" id="KW-0694">RNA-binding</keyword>
<keyword evidence="7" id="KW-0346">Stress response</keyword>
<evidence type="ECO:0000256" key="4">
    <source>
        <dbReference type="ARBA" id="ARBA00022759"/>
    </source>
</evidence>
<evidence type="ECO:0000313" key="8">
    <source>
        <dbReference type="EMBL" id="KAA8474924.1"/>
    </source>
</evidence>
<dbReference type="GO" id="GO:0004519">
    <property type="term" value="F:endonuclease activity"/>
    <property type="evidence" value="ECO:0007669"/>
    <property type="project" value="UniProtKB-KW"/>
</dbReference>
<keyword evidence="9" id="KW-1185">Reference proteome</keyword>
<dbReference type="EMBL" id="VWNE01000056">
    <property type="protein sequence ID" value="KAA8474924.1"/>
    <property type="molecule type" value="Genomic_DNA"/>
</dbReference>